<name>A0A8H4AEJ4_GIGMA</name>
<protein>
    <submittedName>
        <fullName evidence="1">Uncharacterized protein</fullName>
    </submittedName>
</protein>
<evidence type="ECO:0000313" key="2">
    <source>
        <dbReference type="Proteomes" id="UP000439903"/>
    </source>
</evidence>
<organism evidence="1 2">
    <name type="scientific">Gigaspora margarita</name>
    <dbReference type="NCBI Taxonomy" id="4874"/>
    <lineage>
        <taxon>Eukaryota</taxon>
        <taxon>Fungi</taxon>
        <taxon>Fungi incertae sedis</taxon>
        <taxon>Mucoromycota</taxon>
        <taxon>Glomeromycotina</taxon>
        <taxon>Glomeromycetes</taxon>
        <taxon>Diversisporales</taxon>
        <taxon>Gigasporaceae</taxon>
        <taxon>Gigaspora</taxon>
    </lineage>
</organism>
<dbReference type="AlphaFoldDB" id="A0A8H4AEJ4"/>
<dbReference type="EMBL" id="WTPW01000718">
    <property type="protein sequence ID" value="KAF0485746.1"/>
    <property type="molecule type" value="Genomic_DNA"/>
</dbReference>
<dbReference type="OrthoDB" id="2377830at2759"/>
<keyword evidence="2" id="KW-1185">Reference proteome</keyword>
<evidence type="ECO:0000313" key="1">
    <source>
        <dbReference type="EMBL" id="KAF0485746.1"/>
    </source>
</evidence>
<dbReference type="Proteomes" id="UP000439903">
    <property type="component" value="Unassembled WGS sequence"/>
</dbReference>
<reference evidence="1 2" key="1">
    <citation type="journal article" date="2019" name="Environ. Microbiol.">
        <title>At the nexus of three kingdoms: the genome of the mycorrhizal fungus Gigaspora margarita provides insights into plant, endobacterial and fungal interactions.</title>
        <authorList>
            <person name="Venice F."/>
            <person name="Ghignone S."/>
            <person name="Salvioli di Fossalunga A."/>
            <person name="Amselem J."/>
            <person name="Novero M."/>
            <person name="Xianan X."/>
            <person name="Sedzielewska Toro K."/>
            <person name="Morin E."/>
            <person name="Lipzen A."/>
            <person name="Grigoriev I.V."/>
            <person name="Henrissat B."/>
            <person name="Martin F.M."/>
            <person name="Bonfante P."/>
        </authorList>
    </citation>
    <scope>NUCLEOTIDE SEQUENCE [LARGE SCALE GENOMIC DNA]</scope>
    <source>
        <strain evidence="1 2">BEG34</strain>
    </source>
</reference>
<comment type="caution">
    <text evidence="1">The sequence shown here is derived from an EMBL/GenBank/DDBJ whole genome shotgun (WGS) entry which is preliminary data.</text>
</comment>
<sequence length="120" mass="13714">MNIPPTQMSAQMPAHIPQAQTQIQQIQTLIDQNRTPPALLRIFSLNVNQYARMLQRQNNKKYITAYSLLRMKIKDEGLLINITDGFVISKSTDIIWGGFNSAEKNIFTIYASQIRAAVKY</sequence>
<gene>
    <name evidence="1" type="ORF">F8M41_022771</name>
</gene>
<proteinExistence type="predicted"/>
<accession>A0A8H4AEJ4</accession>